<reference evidence="2" key="1">
    <citation type="journal article" date="2020" name="Microbiol. Resour. Announc.">
        <title>Complete Genome Sequence of Novel Psychrotolerant Legionella Strain TUM19329, Isolated from Antarctic Lake Sediment.</title>
        <authorList>
            <person name="Shimada S."/>
            <person name="Nakai R."/>
            <person name="Aoki K."/>
            <person name="Shimoeda N."/>
            <person name="Ohno G."/>
            <person name="Miyazaki Y."/>
            <person name="Kudoh S."/>
            <person name="Imura S."/>
            <person name="Watanabe K."/>
            <person name="Ishii Y."/>
            <person name="Tateda K."/>
        </authorList>
    </citation>
    <scope>NUCLEOTIDE SEQUENCE [LARGE SCALE GENOMIC DNA]</scope>
    <source>
        <strain evidence="2">TUM19329</strain>
    </source>
</reference>
<evidence type="ECO:0000313" key="3">
    <source>
        <dbReference type="Proteomes" id="UP000502894"/>
    </source>
</evidence>
<keyword evidence="1" id="KW-0732">Signal</keyword>
<name>A0A6F8T6E3_9GAMM</name>
<dbReference type="Proteomes" id="UP000502894">
    <property type="component" value="Chromosome"/>
</dbReference>
<evidence type="ECO:0000256" key="1">
    <source>
        <dbReference type="SAM" id="SignalP"/>
    </source>
</evidence>
<feature type="chain" id="PRO_5026027838" description="Transporter" evidence="1">
    <location>
        <begin position="23"/>
        <end position="265"/>
    </location>
</feature>
<dbReference type="InterPro" id="IPR025737">
    <property type="entry name" value="FApF"/>
</dbReference>
<feature type="signal peptide" evidence="1">
    <location>
        <begin position="1"/>
        <end position="22"/>
    </location>
</feature>
<accession>A0A6F8T6E3</accession>
<dbReference type="Pfam" id="PF13557">
    <property type="entry name" value="Phenol_MetA_deg"/>
    <property type="match status" value="1"/>
</dbReference>
<proteinExistence type="predicted"/>
<gene>
    <name evidence="2" type="ORF">TUM19329_19630</name>
</gene>
<dbReference type="RefSeq" id="WP_173237169.1">
    <property type="nucleotide sequence ID" value="NZ_AP022839.1"/>
</dbReference>
<dbReference type="EMBL" id="AP022839">
    <property type="protein sequence ID" value="BCA95602.1"/>
    <property type="molecule type" value="Genomic_DNA"/>
</dbReference>
<evidence type="ECO:0000313" key="2">
    <source>
        <dbReference type="EMBL" id="BCA95602.1"/>
    </source>
</evidence>
<dbReference type="AlphaFoldDB" id="A0A6F8T6E3"/>
<organism evidence="2 3">
    <name type="scientific">Legionella antarctica</name>
    <dbReference type="NCBI Taxonomy" id="2708020"/>
    <lineage>
        <taxon>Bacteria</taxon>
        <taxon>Pseudomonadati</taxon>
        <taxon>Pseudomonadota</taxon>
        <taxon>Gammaproteobacteria</taxon>
        <taxon>Legionellales</taxon>
        <taxon>Legionellaceae</taxon>
        <taxon>Legionella</taxon>
    </lineage>
</organism>
<sequence>MDSGYKGLVLTLALALPIAAWCSSNPPCGGPTDLLSIIDRPTIADSVCLVPNKSIVMESGYQHLSLLGGGTQQNFPEALLRFGLADEFEFNILLPNYIHQNILPYTGYQATVMGVKHQIGSSSEWVTVIDGYVILPSGTANFGSERIGGIVNGLFGYNFTSEINLSGMLGVSSQTQSINEGGMRFTSVNPALVLSWSKEKVSVYWEIYGQSKPSPEDNAGLNTDAGVIYLIKKNIAIDLEAGQRINGSLGGFSHFWGAGISIQFS</sequence>
<protein>
    <recommendedName>
        <fullName evidence="4">Transporter</fullName>
    </recommendedName>
</protein>
<keyword evidence="3" id="KW-1185">Reference proteome</keyword>
<evidence type="ECO:0008006" key="4">
    <source>
        <dbReference type="Google" id="ProtNLM"/>
    </source>
</evidence>
<dbReference type="KEGG" id="lant:TUM19329_19630"/>